<feature type="domain" description="Histidine kinase" evidence="7">
    <location>
        <begin position="221"/>
        <end position="438"/>
    </location>
</feature>
<comment type="catalytic activity">
    <reaction evidence="1">
        <text>ATP + protein L-histidine = ADP + protein N-phospho-L-histidine.</text>
        <dbReference type="EC" id="2.7.13.3"/>
    </reaction>
</comment>
<keyword evidence="6" id="KW-1133">Transmembrane helix</keyword>
<dbReference type="InterPro" id="IPR001789">
    <property type="entry name" value="Sig_transdc_resp-reg_receiver"/>
</dbReference>
<evidence type="ECO:0000256" key="3">
    <source>
        <dbReference type="ARBA" id="ARBA00022553"/>
    </source>
</evidence>
<dbReference type="Proteomes" id="UP001156921">
    <property type="component" value="Unassembled WGS sequence"/>
</dbReference>
<dbReference type="SUPFAM" id="SSF55874">
    <property type="entry name" value="ATPase domain of HSP90 chaperone/DNA topoisomerase II/histidine kinase"/>
    <property type="match status" value="1"/>
</dbReference>
<dbReference type="Gene3D" id="3.40.50.2300">
    <property type="match status" value="1"/>
</dbReference>
<evidence type="ECO:0000256" key="2">
    <source>
        <dbReference type="ARBA" id="ARBA00012438"/>
    </source>
</evidence>
<feature type="transmembrane region" description="Helical" evidence="6">
    <location>
        <begin position="84"/>
        <end position="109"/>
    </location>
</feature>
<dbReference type="InterPro" id="IPR005467">
    <property type="entry name" value="His_kinase_dom"/>
</dbReference>
<dbReference type="SUPFAM" id="SSF47384">
    <property type="entry name" value="Homodimeric domain of signal transducing histidine kinase"/>
    <property type="match status" value="1"/>
</dbReference>
<evidence type="ECO:0000256" key="5">
    <source>
        <dbReference type="PROSITE-ProRule" id="PRU00169"/>
    </source>
</evidence>
<comment type="caution">
    <text evidence="9">The sequence shown here is derived from an EMBL/GenBank/DDBJ whole genome shotgun (WGS) entry which is preliminary data.</text>
</comment>
<sequence>MRLVVLKGAPMRQSLLGFDEAFDRTAAETRGQAAARAAIGVMVFATGTTAIPLPALLVWAAMYVTGDLTLWIATDPANQRRAPVLFRTLRLAATLLSTCAWVIIGTLWWVSPGDYTKAVGVGLIAGVLLYVVRGCHRSLAQMLVSGLPPVIALLVLPFTGETTMAKVGLFGSLALLVAYAVSSGINAWSAHRRLQLTTEALIQKQQEAEAASTAKSQFLANMSHEIRTPLNGVLAMAHVLHKGDLPDREREAAGLICASGELLERLLSDILDLAKVEAGQMKMEETAFDVVGLTRSVAALSRMRAEEKGVRLVVETDPEAEGLYLGDAVRVRQVLSNLLSNAVKFTEVGEVRVRLAPDLSGALRFEVSDSGVGFDSALKERLFARFEQADGSITRRFGGSGLGLAISRSLVAMMGGELDCDGSPGRGARFWFSLAMPRAGSAVAPPASEFAPTPLTEPQGLRLLVADDHPTNLKVVEIILAQSGMAITTVTDGLQAVEAQARESFDVILMDMQMPVMDGLTAVSRIRAAEAASGGRRTAIVMLTANAGPEHVAAGKAVGADAYLTKPISPARLFDAIAEAMAAAEAPALPAEQDCAA</sequence>
<dbReference type="Pfam" id="PF00072">
    <property type="entry name" value="Response_reg"/>
    <property type="match status" value="1"/>
</dbReference>
<keyword evidence="4" id="KW-0902">Two-component regulatory system</keyword>
<keyword evidence="3 5" id="KW-0597">Phosphoprotein</keyword>
<feature type="modified residue" description="4-aspartylphosphate" evidence="5">
    <location>
        <position position="511"/>
    </location>
</feature>
<evidence type="ECO:0000256" key="1">
    <source>
        <dbReference type="ARBA" id="ARBA00000085"/>
    </source>
</evidence>
<keyword evidence="6" id="KW-0812">Transmembrane</keyword>
<dbReference type="CDD" id="cd16922">
    <property type="entry name" value="HATPase_EvgS-ArcB-TorS-like"/>
    <property type="match status" value="1"/>
</dbReference>
<dbReference type="Gene3D" id="1.10.287.130">
    <property type="match status" value="1"/>
</dbReference>
<evidence type="ECO:0000259" key="7">
    <source>
        <dbReference type="PROSITE" id="PS50109"/>
    </source>
</evidence>
<evidence type="ECO:0000313" key="9">
    <source>
        <dbReference type="EMBL" id="GLS01884.1"/>
    </source>
</evidence>
<dbReference type="Pfam" id="PF00512">
    <property type="entry name" value="HisKA"/>
    <property type="match status" value="1"/>
</dbReference>
<name>A0ABQ6BQ14_9CAUL</name>
<dbReference type="SMART" id="SM00448">
    <property type="entry name" value="REC"/>
    <property type="match status" value="1"/>
</dbReference>
<dbReference type="EMBL" id="BSOY01000041">
    <property type="protein sequence ID" value="GLS01884.1"/>
    <property type="molecule type" value="Genomic_DNA"/>
</dbReference>
<evidence type="ECO:0000313" key="10">
    <source>
        <dbReference type="Proteomes" id="UP001156921"/>
    </source>
</evidence>
<feature type="domain" description="Response regulatory" evidence="8">
    <location>
        <begin position="462"/>
        <end position="581"/>
    </location>
</feature>
<dbReference type="PANTHER" id="PTHR45339:SF1">
    <property type="entry name" value="HYBRID SIGNAL TRANSDUCTION HISTIDINE KINASE J"/>
    <property type="match status" value="1"/>
</dbReference>
<dbReference type="InterPro" id="IPR003661">
    <property type="entry name" value="HisK_dim/P_dom"/>
</dbReference>
<keyword evidence="10" id="KW-1185">Reference proteome</keyword>
<evidence type="ECO:0000259" key="8">
    <source>
        <dbReference type="PROSITE" id="PS50110"/>
    </source>
</evidence>
<dbReference type="SMART" id="SM00388">
    <property type="entry name" value="HisKA"/>
    <property type="match status" value="1"/>
</dbReference>
<dbReference type="CDD" id="cd00082">
    <property type="entry name" value="HisKA"/>
    <property type="match status" value="1"/>
</dbReference>
<dbReference type="SMART" id="SM00387">
    <property type="entry name" value="HATPase_c"/>
    <property type="match status" value="1"/>
</dbReference>
<dbReference type="InterPro" id="IPR003594">
    <property type="entry name" value="HATPase_dom"/>
</dbReference>
<accession>A0ABQ6BQ14</accession>
<proteinExistence type="predicted"/>
<protein>
    <recommendedName>
        <fullName evidence="2">histidine kinase</fullName>
        <ecNumber evidence="2">2.7.13.3</ecNumber>
    </recommendedName>
</protein>
<dbReference type="EC" id="2.7.13.3" evidence="2"/>
<dbReference type="PROSITE" id="PS50109">
    <property type="entry name" value="HIS_KIN"/>
    <property type="match status" value="1"/>
</dbReference>
<dbReference type="PRINTS" id="PR00344">
    <property type="entry name" value="BCTRLSENSOR"/>
</dbReference>
<dbReference type="InterPro" id="IPR004358">
    <property type="entry name" value="Sig_transdc_His_kin-like_C"/>
</dbReference>
<dbReference type="PANTHER" id="PTHR45339">
    <property type="entry name" value="HYBRID SIGNAL TRANSDUCTION HISTIDINE KINASE J"/>
    <property type="match status" value="1"/>
</dbReference>
<dbReference type="InterPro" id="IPR036097">
    <property type="entry name" value="HisK_dim/P_sf"/>
</dbReference>
<feature type="transmembrane region" description="Helical" evidence="6">
    <location>
        <begin position="115"/>
        <end position="132"/>
    </location>
</feature>
<dbReference type="PROSITE" id="PS50110">
    <property type="entry name" value="RESPONSE_REGULATORY"/>
    <property type="match status" value="1"/>
</dbReference>
<dbReference type="InterPro" id="IPR011006">
    <property type="entry name" value="CheY-like_superfamily"/>
</dbReference>
<dbReference type="SUPFAM" id="SSF52172">
    <property type="entry name" value="CheY-like"/>
    <property type="match status" value="1"/>
</dbReference>
<dbReference type="Gene3D" id="3.30.565.10">
    <property type="entry name" value="Histidine kinase-like ATPase, C-terminal domain"/>
    <property type="match status" value="1"/>
</dbReference>
<dbReference type="InterPro" id="IPR036890">
    <property type="entry name" value="HATPase_C_sf"/>
</dbReference>
<reference evidence="10" key="1">
    <citation type="journal article" date="2019" name="Int. J. Syst. Evol. Microbiol.">
        <title>The Global Catalogue of Microorganisms (GCM) 10K type strain sequencing project: providing services to taxonomists for standard genome sequencing and annotation.</title>
        <authorList>
            <consortium name="The Broad Institute Genomics Platform"/>
            <consortium name="The Broad Institute Genome Sequencing Center for Infectious Disease"/>
            <person name="Wu L."/>
            <person name="Ma J."/>
        </authorList>
    </citation>
    <scope>NUCLEOTIDE SEQUENCE [LARGE SCALE GENOMIC DNA]</scope>
    <source>
        <strain evidence="10">NBRC 110107</strain>
    </source>
</reference>
<keyword evidence="6" id="KW-0472">Membrane</keyword>
<organism evidence="9 10">
    <name type="scientific">Brevundimonas denitrificans</name>
    <dbReference type="NCBI Taxonomy" id="1443434"/>
    <lineage>
        <taxon>Bacteria</taxon>
        <taxon>Pseudomonadati</taxon>
        <taxon>Pseudomonadota</taxon>
        <taxon>Alphaproteobacteria</taxon>
        <taxon>Caulobacterales</taxon>
        <taxon>Caulobacteraceae</taxon>
        <taxon>Brevundimonas</taxon>
    </lineage>
</organism>
<dbReference type="CDD" id="cd17546">
    <property type="entry name" value="REC_hyHK_CKI1_RcsC-like"/>
    <property type="match status" value="1"/>
</dbReference>
<feature type="transmembrane region" description="Helical" evidence="6">
    <location>
        <begin position="164"/>
        <end position="188"/>
    </location>
</feature>
<evidence type="ECO:0000256" key="6">
    <source>
        <dbReference type="SAM" id="Phobius"/>
    </source>
</evidence>
<evidence type="ECO:0000256" key="4">
    <source>
        <dbReference type="ARBA" id="ARBA00023012"/>
    </source>
</evidence>
<feature type="transmembrane region" description="Helical" evidence="6">
    <location>
        <begin position="139"/>
        <end position="158"/>
    </location>
</feature>
<gene>
    <name evidence="9" type="ORF">GCM10007859_19020</name>
</gene>
<dbReference type="Pfam" id="PF02518">
    <property type="entry name" value="HATPase_c"/>
    <property type="match status" value="1"/>
</dbReference>